<proteinExistence type="predicted"/>
<reference evidence="3" key="1">
    <citation type="journal article" date="2021" name="Microbiol. Resour. Announc.">
        <title>LGAAP: Leishmaniinae Genome Assembly and Annotation Pipeline.</title>
        <authorList>
            <person name="Almutairi H."/>
            <person name="Urbaniak M.D."/>
            <person name="Bates M.D."/>
            <person name="Jariyapan N."/>
            <person name="Kwakye-Nuako G."/>
            <person name="Thomaz-Soccol V."/>
            <person name="Al-Salem W.S."/>
            <person name="Dillon R.J."/>
            <person name="Bates P.A."/>
            <person name="Gatherer D."/>
        </authorList>
    </citation>
    <scope>NUCLEOTIDE SEQUENCE [LARGE SCALE GENOMIC DNA]</scope>
</reference>
<dbReference type="Proteomes" id="UP000674143">
    <property type="component" value="Unassembled WGS sequence"/>
</dbReference>
<name>A0A836HMY6_9TRYP</name>
<feature type="region of interest" description="Disordered" evidence="1">
    <location>
        <begin position="47"/>
        <end position="81"/>
    </location>
</feature>
<feature type="compositionally biased region" description="Basic and acidic residues" evidence="1">
    <location>
        <begin position="402"/>
        <end position="435"/>
    </location>
</feature>
<evidence type="ECO:0000313" key="2">
    <source>
        <dbReference type="EMBL" id="KAG5479755.1"/>
    </source>
</evidence>
<evidence type="ECO:0000313" key="3">
    <source>
        <dbReference type="Proteomes" id="UP000674143"/>
    </source>
</evidence>
<dbReference type="EMBL" id="JAFHLR010000021">
    <property type="protein sequence ID" value="KAG5479755.1"/>
    <property type="molecule type" value="Genomic_DNA"/>
</dbReference>
<reference evidence="3" key="2">
    <citation type="journal article" date="2021" name="Sci. Data">
        <title>Chromosome-scale genome sequencing, assembly and annotation of six genomes from subfamily Leishmaniinae.</title>
        <authorList>
            <person name="Almutairi H."/>
            <person name="Urbaniak M.D."/>
            <person name="Bates M.D."/>
            <person name="Jariyapan N."/>
            <person name="Kwakye-Nuako G."/>
            <person name="Thomaz Soccol V."/>
            <person name="Al-Salem W.S."/>
            <person name="Dillon R.J."/>
            <person name="Bates P.A."/>
            <person name="Gatherer D."/>
        </authorList>
    </citation>
    <scope>NUCLEOTIDE SEQUENCE [LARGE SCALE GENOMIC DNA]</scope>
</reference>
<protein>
    <submittedName>
        <fullName evidence="2">Uncharacterized protein</fullName>
    </submittedName>
</protein>
<accession>A0A836HMY6</accession>
<sequence length="915" mass="98811">MKRSQVQVVCTPYTAIVEEYAVFLKVHQLLAKALPFGNAIVESRLSSAHPSTKDVKGAPRRPSPATHSAHQHSIENEEGSLDASRRLTPLALPASLLRTWLWHTEVAVDGSDADVSPDACKVATRLQSSGEARLSVQPALEYASLTYGSVHAISWPQWEEIMVLYEDEEPRQIWYAESGAAAAGKLPARRTPPRILVQVVLLWFHEGQMYRLTPAELMNVVPQARAALTAWSPPPPHAAPAGPSMLPYSTSLFTCYVLLEYPPGTLWPQRIPLPMVEPLLTRQELIELVRTTANIRRHHPLRVAYRVWSQATLPTVAAPTAATPGSGGRASIFSAATRVVVAAPTTRAPPLRALESDAAMAELIRDVLAYGCASVQVVAVRSSRAQAVSTTCRQPEAAGSFEPREPQRPYDGEHKMRKAEGRRTVVASDDAHGSVERGVTQQNASYAAVSPLIERENEEAGDEDSEAAIRTVHQERASGELVCSTPAEAWGTAARGGKTSGRGCLGSGGGVAFSPCPYSHQWHTRGRPPPIDNSDCKAPAQDTPEVLLPDAAPPSRLEERMNSIISTSEAALRVAHRRRLNDADDFGETWRTARRCGENVSGEAAGCSADSQQQQQLRRVNNDVPRNTFVEIARKEELKAPVRKELSVQYLDKLMTEDSWHGRQAPHAPPVRAPASTTLKLSVYPGDVPAETAKEAVSDSPPVAASSLCAKLSLFGYLTQPQRAVTSSCGCPATPDPATTVFVRYEVDPTVVCVSGPVLQAVLQHLQDVIFQRCCAHLCQDLDAPRPRFHAAQHYHRASSTPPKAATNSIGSSSVAATSSNGASTGVGYGNGDRNIGDPGLPTATTSAASAATSAAPCSEYILPLYQYTFTRLEEDTLERCIAEIMAVYQGLEQLPAKEAEDWMRTAPSLASLIY</sequence>
<evidence type="ECO:0000256" key="1">
    <source>
        <dbReference type="SAM" id="MobiDB-lite"/>
    </source>
</evidence>
<dbReference type="GeneID" id="92361627"/>
<feature type="region of interest" description="Disordered" evidence="1">
    <location>
        <begin position="391"/>
        <end position="443"/>
    </location>
</feature>
<organism evidence="2 3">
    <name type="scientific">Leishmania orientalis</name>
    <dbReference type="NCBI Taxonomy" id="2249476"/>
    <lineage>
        <taxon>Eukaryota</taxon>
        <taxon>Discoba</taxon>
        <taxon>Euglenozoa</taxon>
        <taxon>Kinetoplastea</taxon>
        <taxon>Metakinetoplastina</taxon>
        <taxon>Trypanosomatida</taxon>
        <taxon>Trypanosomatidae</taxon>
        <taxon>Leishmaniinae</taxon>
        <taxon>Leishmania</taxon>
    </lineage>
</organism>
<dbReference type="KEGG" id="loi:92361627"/>
<gene>
    <name evidence="2" type="ORF">LSCM4_05762</name>
</gene>
<feature type="compositionally biased region" description="Low complexity" evidence="1">
    <location>
        <begin position="808"/>
        <end position="824"/>
    </location>
</feature>
<dbReference type="AlphaFoldDB" id="A0A836HMY6"/>
<comment type="caution">
    <text evidence="2">The sequence shown here is derived from an EMBL/GenBank/DDBJ whole genome shotgun (WGS) entry which is preliminary data.</text>
</comment>
<feature type="region of interest" description="Disordered" evidence="1">
    <location>
        <begin position="793"/>
        <end position="845"/>
    </location>
</feature>
<keyword evidence="3" id="KW-1185">Reference proteome</keyword>
<dbReference type="RefSeq" id="XP_067063466.1">
    <property type="nucleotide sequence ID" value="XM_067207693.1"/>
</dbReference>